<accession>A0ABV1REM3</accession>
<dbReference type="Proteomes" id="UP001467690">
    <property type="component" value="Unassembled WGS sequence"/>
</dbReference>
<keyword evidence="2" id="KW-1185">Reference proteome</keyword>
<evidence type="ECO:0000313" key="1">
    <source>
        <dbReference type="EMBL" id="MER2491369.1"/>
    </source>
</evidence>
<organism evidence="1 2">
    <name type="scientific">Catenovulum sediminis</name>
    <dbReference type="NCBI Taxonomy" id="1740262"/>
    <lineage>
        <taxon>Bacteria</taxon>
        <taxon>Pseudomonadati</taxon>
        <taxon>Pseudomonadota</taxon>
        <taxon>Gammaproteobacteria</taxon>
        <taxon>Alteromonadales</taxon>
        <taxon>Alteromonadaceae</taxon>
        <taxon>Catenovulum</taxon>
    </lineage>
</organism>
<dbReference type="Pfam" id="PF05742">
    <property type="entry name" value="TANGO2"/>
    <property type="match status" value="1"/>
</dbReference>
<name>A0ABV1REM3_9ALTE</name>
<reference evidence="1 2" key="1">
    <citation type="submission" date="2024-06" db="EMBL/GenBank/DDBJ databases">
        <authorList>
            <person name="Chen R.Y."/>
        </authorList>
    </citation>
    <scope>NUCLEOTIDE SEQUENCE [LARGE SCALE GENOMIC DNA]</scope>
    <source>
        <strain evidence="1 2">D2</strain>
    </source>
</reference>
<dbReference type="InterPro" id="IPR008551">
    <property type="entry name" value="TANGO2"/>
</dbReference>
<protein>
    <submittedName>
        <fullName evidence="1">NRDE family protein</fullName>
    </submittedName>
</protein>
<comment type="caution">
    <text evidence="1">The sequence shown here is derived from an EMBL/GenBank/DDBJ whole genome shotgun (WGS) entry which is preliminary data.</text>
</comment>
<gene>
    <name evidence="1" type="ORF">ABS311_05685</name>
</gene>
<evidence type="ECO:0000313" key="2">
    <source>
        <dbReference type="Proteomes" id="UP001467690"/>
    </source>
</evidence>
<dbReference type="RefSeq" id="WP_143869943.1">
    <property type="nucleotide sequence ID" value="NZ_CP041660.1"/>
</dbReference>
<sequence>MCTLTWFVKPDGYQLFFNRDEQRSRVEAITPAFDPQLNAALPIDPQGTGTWIATAASGASWCLLNLYQYQQGADEYTNTKTNSAPRSRGKIIIDLLNALADPRSIEEFKACIDLKQYAPFTLCYFPPELDAVNPAVIAFCWDGSKLSSFNPTSPLISSAVCLAQVLKQRELLYQTICVHGLQHENRVQDKHQAHLAFHRSHIPQKGMFSVCMHREDAKTVSLTEIEVSTNTTKMTYYNGAPCTKDKGECIELAR</sequence>
<dbReference type="EMBL" id="JBELOE010000115">
    <property type="protein sequence ID" value="MER2491369.1"/>
    <property type="molecule type" value="Genomic_DNA"/>
</dbReference>
<proteinExistence type="predicted"/>